<proteinExistence type="predicted"/>
<comment type="caution">
    <text evidence="2">The sequence shown here is derived from an EMBL/GenBank/DDBJ whole genome shotgun (WGS) entry which is preliminary data.</text>
</comment>
<protein>
    <submittedName>
        <fullName evidence="2">Bax inhibitor-1/YccA family protein</fullName>
    </submittedName>
</protein>
<gene>
    <name evidence="2" type="ORF">QLQ15_10450</name>
</gene>
<evidence type="ECO:0000313" key="2">
    <source>
        <dbReference type="EMBL" id="MDI9239332.1"/>
    </source>
</evidence>
<dbReference type="Proteomes" id="UP001321580">
    <property type="component" value="Unassembled WGS sequence"/>
</dbReference>
<dbReference type="PANTHER" id="PTHR41282">
    <property type="entry name" value="CONSERVED TRANSMEMBRANE PROTEIN-RELATED"/>
    <property type="match status" value="1"/>
</dbReference>
<organism evidence="2 3">
    <name type="scientific">Lysobacter stagni</name>
    <dbReference type="NCBI Taxonomy" id="3045172"/>
    <lineage>
        <taxon>Bacteria</taxon>
        <taxon>Pseudomonadati</taxon>
        <taxon>Pseudomonadota</taxon>
        <taxon>Gammaproteobacteria</taxon>
        <taxon>Lysobacterales</taxon>
        <taxon>Lysobacteraceae</taxon>
        <taxon>Lysobacter</taxon>
    </lineage>
</organism>
<dbReference type="InterPro" id="IPR010539">
    <property type="entry name" value="BaxI_1-like"/>
</dbReference>
<keyword evidence="3" id="KW-1185">Reference proteome</keyword>
<evidence type="ECO:0000313" key="3">
    <source>
        <dbReference type="Proteomes" id="UP001321580"/>
    </source>
</evidence>
<accession>A0ABT6XGP7</accession>
<dbReference type="Pfam" id="PF12811">
    <property type="entry name" value="BaxI_1"/>
    <property type="match status" value="1"/>
</dbReference>
<dbReference type="PANTHER" id="PTHR41282:SF1">
    <property type="entry name" value="CONSERVED TRANSMEMBRANE PROTEIN-RELATED"/>
    <property type="match status" value="1"/>
</dbReference>
<keyword evidence="1" id="KW-0472">Membrane</keyword>
<feature type="transmembrane region" description="Helical" evidence="1">
    <location>
        <begin position="154"/>
        <end position="176"/>
    </location>
</feature>
<feature type="transmembrane region" description="Helical" evidence="1">
    <location>
        <begin position="70"/>
        <end position="89"/>
    </location>
</feature>
<feature type="transmembrane region" description="Helical" evidence="1">
    <location>
        <begin position="188"/>
        <end position="207"/>
    </location>
</feature>
<feature type="transmembrane region" description="Helical" evidence="1">
    <location>
        <begin position="41"/>
        <end position="58"/>
    </location>
</feature>
<keyword evidence="1" id="KW-0812">Transmembrane</keyword>
<evidence type="ECO:0000256" key="1">
    <source>
        <dbReference type="SAM" id="Phobius"/>
    </source>
</evidence>
<feature type="transmembrane region" description="Helical" evidence="1">
    <location>
        <begin position="95"/>
        <end position="115"/>
    </location>
</feature>
<feature type="transmembrane region" description="Helical" evidence="1">
    <location>
        <begin position="122"/>
        <end position="142"/>
    </location>
</feature>
<name>A0ABT6XGP7_9GAMM</name>
<sequence>MIGRSGNPALKESTFLDLASGTVVRRDGDAMTLNGTVNKTGALLLLCVITAAFAWSQVQFTESGAVGAGPYIWGGIIGGLVFAMVTIFKKEWAPVTAPMYALTEGFFLGAISAIFEHRFPGIVMQAVMLTFGTLFALLFAYRSGLIKATENFKLGVVAATGGIALVYLVTIALSFFGVRVPYIHESGLIGIGFSLFVVVIAALNLVLDFDFIESGVEQNAPKYMEWYAAFGLMVTLVWLYIEFLRLLSKLQSRN</sequence>
<keyword evidence="1" id="KW-1133">Transmembrane helix</keyword>
<reference evidence="2 3" key="1">
    <citation type="submission" date="2023-05" db="EMBL/GenBank/DDBJ databases">
        <title>Lysobacter sp. strain LF1 Genome sequencing and assembly.</title>
        <authorList>
            <person name="Jung Y."/>
        </authorList>
    </citation>
    <scope>NUCLEOTIDE SEQUENCE [LARGE SCALE GENOMIC DNA]</scope>
    <source>
        <strain evidence="2 3">LF1</strain>
    </source>
</reference>
<dbReference type="RefSeq" id="WP_283212730.1">
    <property type="nucleotide sequence ID" value="NZ_JASGBI010000001.1"/>
</dbReference>
<feature type="transmembrane region" description="Helical" evidence="1">
    <location>
        <begin position="227"/>
        <end position="247"/>
    </location>
</feature>
<dbReference type="PIRSF" id="PIRSF009160">
    <property type="entry name" value="UCP009160"/>
    <property type="match status" value="1"/>
</dbReference>
<dbReference type="EMBL" id="JASGBI010000001">
    <property type="protein sequence ID" value="MDI9239332.1"/>
    <property type="molecule type" value="Genomic_DNA"/>
</dbReference>